<dbReference type="GO" id="GO:0005615">
    <property type="term" value="C:extracellular space"/>
    <property type="evidence" value="ECO:0007669"/>
    <property type="project" value="TreeGrafter"/>
</dbReference>
<dbReference type="CTD" id="41648"/>
<name>A0A6J0RJC7_BACDO</name>
<keyword evidence="3" id="KW-0527">Neuropeptide</keyword>
<dbReference type="RefSeq" id="XP_019847198.1">
    <property type="nucleotide sequence ID" value="XM_019991639.3"/>
</dbReference>
<proteinExistence type="predicted"/>
<dbReference type="GO" id="GO:0005184">
    <property type="term" value="F:neuropeptide hormone activity"/>
    <property type="evidence" value="ECO:0007669"/>
    <property type="project" value="InterPro"/>
</dbReference>
<dbReference type="InParanoid" id="A0A6J0RJC7"/>
<dbReference type="Proteomes" id="UP001652620">
    <property type="component" value="Chromosome 2"/>
</dbReference>
<feature type="signal peptide" evidence="1">
    <location>
        <begin position="1"/>
        <end position="20"/>
    </location>
</feature>
<dbReference type="GeneID" id="105229898"/>
<dbReference type="FunCoup" id="A0A6J0RJC7">
    <property type="interactions" value="41"/>
</dbReference>
<dbReference type="PANTHER" id="PTHR35980:SF1">
    <property type="entry name" value="NEUROPEPTIDE CCHAMIDE-1-RELATED"/>
    <property type="match status" value="1"/>
</dbReference>
<dbReference type="AlphaFoldDB" id="A0A6J0RJC7"/>
<reference evidence="3" key="2">
    <citation type="submission" date="2025-08" db="UniProtKB">
        <authorList>
            <consortium name="RefSeq"/>
        </authorList>
    </citation>
    <scope>IDENTIFICATION</scope>
    <source>
        <tissue evidence="3">Adult</tissue>
    </source>
</reference>
<dbReference type="OrthoDB" id="6366777at2759"/>
<reference evidence="2" key="1">
    <citation type="submission" date="2025-05" db="UniProtKB">
        <authorList>
            <consortium name="RefSeq"/>
        </authorList>
    </citation>
    <scope>NUCLEOTIDE SEQUENCE [LARGE SCALE GENOMIC DNA]</scope>
</reference>
<dbReference type="GO" id="GO:0007218">
    <property type="term" value="P:neuropeptide signaling pathway"/>
    <property type="evidence" value="ECO:0007669"/>
    <property type="project" value="UniProtKB-KW"/>
</dbReference>
<gene>
    <name evidence="3" type="primary">LOC105229898</name>
</gene>
<accession>A0A6J0RJC7</accession>
<evidence type="ECO:0000313" key="3">
    <source>
        <dbReference type="RefSeq" id="XP_019847198.1"/>
    </source>
</evidence>
<organism evidence="2 3">
    <name type="scientific">Bactrocera dorsalis</name>
    <name type="common">Oriental fruit fly</name>
    <name type="synonym">Dacus dorsalis</name>
    <dbReference type="NCBI Taxonomy" id="27457"/>
    <lineage>
        <taxon>Eukaryota</taxon>
        <taxon>Metazoa</taxon>
        <taxon>Ecdysozoa</taxon>
        <taxon>Arthropoda</taxon>
        <taxon>Hexapoda</taxon>
        <taxon>Insecta</taxon>
        <taxon>Pterygota</taxon>
        <taxon>Neoptera</taxon>
        <taxon>Endopterygota</taxon>
        <taxon>Diptera</taxon>
        <taxon>Brachycera</taxon>
        <taxon>Muscomorpha</taxon>
        <taxon>Tephritoidea</taxon>
        <taxon>Tephritidae</taxon>
        <taxon>Bactrocera</taxon>
        <taxon>Bactrocera</taxon>
    </lineage>
</organism>
<sequence length="136" mass="15185">MTMTSSVSFLLLMICAIVLAAQQGQAKKGCNAYGQACYGGHGKRSLGSLTDEMLANSAYRNERDELHPNELLQAMPNEATGLLPEREIDTYPRYRLIKFMRSLLGGHLKRPVERANEIDYPISAEAFSRDNSNNFN</sequence>
<evidence type="ECO:0000313" key="2">
    <source>
        <dbReference type="Proteomes" id="UP001652620"/>
    </source>
</evidence>
<dbReference type="InterPro" id="IPR037729">
    <property type="entry name" value="CCHa1/2"/>
</dbReference>
<dbReference type="PANTHER" id="PTHR35980">
    <property type="entry name" value="NEUROPEPTIDE CCHAMIDE-1-RELATED"/>
    <property type="match status" value="1"/>
</dbReference>
<protein>
    <submittedName>
        <fullName evidence="3">Neuropeptide CCHamide-2 isoform X1</fullName>
    </submittedName>
</protein>
<dbReference type="OMA" id="KIMRSWF"/>
<keyword evidence="1" id="KW-0732">Signal</keyword>
<feature type="chain" id="PRO_5027068532" evidence="1">
    <location>
        <begin position="21"/>
        <end position="136"/>
    </location>
</feature>
<keyword evidence="2" id="KW-1185">Reference proteome</keyword>
<evidence type="ECO:0000256" key="1">
    <source>
        <dbReference type="SAM" id="SignalP"/>
    </source>
</evidence>